<sequence length="168" mass="18889">MKLKKFKLSLFLVIVIAIGSCSEETSISEPKIEKVTFIDVTAPTGSSVSSKKGWWVIADWDFGRESRQCKSGFGICHWDWFPGWDRATTPLKEGKIRTPILFDDALGKHYVEFILEKDSAKEDFLTIDNDLSMDVTIDKETEVITFGAGEYEYDASLGENGGYRVTAK</sequence>
<reference evidence="3" key="1">
    <citation type="journal article" date="2019" name="Int. J. Syst. Evol. Microbiol.">
        <title>The Global Catalogue of Microorganisms (GCM) 10K type strain sequencing project: providing services to taxonomists for standard genome sequencing and annotation.</title>
        <authorList>
            <consortium name="The Broad Institute Genomics Platform"/>
            <consortium name="The Broad Institute Genome Sequencing Center for Infectious Disease"/>
            <person name="Wu L."/>
            <person name="Ma J."/>
        </authorList>
    </citation>
    <scope>NUCLEOTIDE SEQUENCE [LARGE SCALE GENOMIC DNA]</scope>
    <source>
        <strain evidence="3">CCUG 49679</strain>
    </source>
</reference>
<name>A0ABW1PMR7_9FLAO</name>
<dbReference type="PROSITE" id="PS51257">
    <property type="entry name" value="PROKAR_LIPOPROTEIN"/>
    <property type="match status" value="1"/>
</dbReference>
<protein>
    <recommendedName>
        <fullName evidence="4">Lipoprotein</fullName>
    </recommendedName>
</protein>
<evidence type="ECO:0000313" key="3">
    <source>
        <dbReference type="Proteomes" id="UP001596287"/>
    </source>
</evidence>
<dbReference type="Proteomes" id="UP001596287">
    <property type="component" value="Unassembled WGS sequence"/>
</dbReference>
<gene>
    <name evidence="2" type="ORF">ACFPVY_07595</name>
</gene>
<evidence type="ECO:0000313" key="2">
    <source>
        <dbReference type="EMBL" id="MFC6096509.1"/>
    </source>
</evidence>
<keyword evidence="3" id="KW-1185">Reference proteome</keyword>
<accession>A0ABW1PMR7</accession>
<evidence type="ECO:0000256" key="1">
    <source>
        <dbReference type="SAM" id="SignalP"/>
    </source>
</evidence>
<comment type="caution">
    <text evidence="2">The sequence shown here is derived from an EMBL/GenBank/DDBJ whole genome shotgun (WGS) entry which is preliminary data.</text>
</comment>
<dbReference type="RefSeq" id="WP_379791362.1">
    <property type="nucleotide sequence ID" value="NZ_JBHSQB010000006.1"/>
</dbReference>
<proteinExistence type="predicted"/>
<organism evidence="2 3">
    <name type="scientific">Flavobacterium qiangtangense</name>
    <dbReference type="NCBI Taxonomy" id="1442595"/>
    <lineage>
        <taxon>Bacteria</taxon>
        <taxon>Pseudomonadati</taxon>
        <taxon>Bacteroidota</taxon>
        <taxon>Flavobacteriia</taxon>
        <taxon>Flavobacteriales</taxon>
        <taxon>Flavobacteriaceae</taxon>
        <taxon>Flavobacterium</taxon>
    </lineage>
</organism>
<feature type="chain" id="PRO_5045653773" description="Lipoprotein" evidence="1">
    <location>
        <begin position="23"/>
        <end position="168"/>
    </location>
</feature>
<evidence type="ECO:0008006" key="4">
    <source>
        <dbReference type="Google" id="ProtNLM"/>
    </source>
</evidence>
<feature type="signal peptide" evidence="1">
    <location>
        <begin position="1"/>
        <end position="22"/>
    </location>
</feature>
<dbReference type="EMBL" id="JBHSQB010000006">
    <property type="protein sequence ID" value="MFC6096509.1"/>
    <property type="molecule type" value="Genomic_DNA"/>
</dbReference>
<keyword evidence="1" id="KW-0732">Signal</keyword>